<reference evidence="1" key="1">
    <citation type="submission" date="2022-04" db="EMBL/GenBank/DDBJ databases">
        <title>Carnegiea gigantea Genome sequencing and assembly v2.</title>
        <authorList>
            <person name="Copetti D."/>
            <person name="Sanderson M.J."/>
            <person name="Burquez A."/>
            <person name="Wojciechowski M.F."/>
        </authorList>
    </citation>
    <scope>NUCLEOTIDE SEQUENCE</scope>
    <source>
        <strain evidence="1">SGP5-SGP5p</strain>
        <tissue evidence="1">Aerial part</tissue>
    </source>
</reference>
<dbReference type="Proteomes" id="UP001153076">
    <property type="component" value="Unassembled WGS sequence"/>
</dbReference>
<accession>A0A9Q1KRZ6</accession>
<proteinExistence type="predicted"/>
<evidence type="ECO:0000313" key="2">
    <source>
        <dbReference type="Proteomes" id="UP001153076"/>
    </source>
</evidence>
<gene>
    <name evidence="1" type="ORF">Cgig2_012137</name>
</gene>
<name>A0A9Q1KRZ6_9CARY</name>
<sequence>MAFPNDRGIGPFNRFCPRNSSIPGFLKEPKLAGIEPDSRLARRSSRVISVRREREAGIGPVNRLLDRSSRFNAVRRPRLSGIEPESLPVSWPSVEGIEPVMMFPERSREVSLLSRPRDSGMGPVSPLLSSRVWRSARLAIEPGMGPVRLPCIWSDWRKGRSPITGGMCWAVTNTSRLRLSEVTRALVLQ</sequence>
<evidence type="ECO:0000313" key="1">
    <source>
        <dbReference type="EMBL" id="KAJ8448493.1"/>
    </source>
</evidence>
<organism evidence="1 2">
    <name type="scientific">Carnegiea gigantea</name>
    <dbReference type="NCBI Taxonomy" id="171969"/>
    <lineage>
        <taxon>Eukaryota</taxon>
        <taxon>Viridiplantae</taxon>
        <taxon>Streptophyta</taxon>
        <taxon>Embryophyta</taxon>
        <taxon>Tracheophyta</taxon>
        <taxon>Spermatophyta</taxon>
        <taxon>Magnoliopsida</taxon>
        <taxon>eudicotyledons</taxon>
        <taxon>Gunneridae</taxon>
        <taxon>Pentapetalae</taxon>
        <taxon>Caryophyllales</taxon>
        <taxon>Cactineae</taxon>
        <taxon>Cactaceae</taxon>
        <taxon>Cactoideae</taxon>
        <taxon>Echinocereeae</taxon>
        <taxon>Carnegiea</taxon>
    </lineage>
</organism>
<comment type="caution">
    <text evidence="1">The sequence shown here is derived from an EMBL/GenBank/DDBJ whole genome shotgun (WGS) entry which is preliminary data.</text>
</comment>
<keyword evidence="2" id="KW-1185">Reference proteome</keyword>
<protein>
    <submittedName>
        <fullName evidence="1">Uncharacterized protein</fullName>
    </submittedName>
</protein>
<dbReference type="EMBL" id="JAKOGI010000029">
    <property type="protein sequence ID" value="KAJ8448493.1"/>
    <property type="molecule type" value="Genomic_DNA"/>
</dbReference>
<dbReference type="AlphaFoldDB" id="A0A9Q1KRZ6"/>